<reference evidence="1 2" key="1">
    <citation type="journal article" date="2018" name="PLoS ONE">
        <title>The draft genome of Kipferlia bialata reveals reductive genome evolution in fornicate parasites.</title>
        <authorList>
            <person name="Tanifuji G."/>
            <person name="Takabayashi S."/>
            <person name="Kume K."/>
            <person name="Takagi M."/>
            <person name="Nakayama T."/>
            <person name="Kamikawa R."/>
            <person name="Inagaki Y."/>
            <person name="Hashimoto T."/>
        </authorList>
    </citation>
    <scope>NUCLEOTIDE SEQUENCE [LARGE SCALE GENOMIC DNA]</scope>
    <source>
        <strain evidence="1">NY0173</strain>
    </source>
</reference>
<sequence>ILAASNRIVHQPLRG</sequence>
<evidence type="ECO:0000313" key="1">
    <source>
        <dbReference type="EMBL" id="GCA63435.1"/>
    </source>
</evidence>
<dbReference type="EMBL" id="BDIP01003525">
    <property type="protein sequence ID" value="GCA63435.1"/>
    <property type="molecule type" value="Genomic_DNA"/>
</dbReference>
<dbReference type="Proteomes" id="UP000265618">
    <property type="component" value="Unassembled WGS sequence"/>
</dbReference>
<organism evidence="1 2">
    <name type="scientific">Kipferlia bialata</name>
    <dbReference type="NCBI Taxonomy" id="797122"/>
    <lineage>
        <taxon>Eukaryota</taxon>
        <taxon>Metamonada</taxon>
        <taxon>Carpediemonas-like organisms</taxon>
        <taxon>Kipferlia</taxon>
    </lineage>
</organism>
<evidence type="ECO:0000313" key="2">
    <source>
        <dbReference type="Proteomes" id="UP000265618"/>
    </source>
</evidence>
<name>A0A391NPI2_9EUKA</name>
<feature type="non-terminal residue" evidence="1">
    <location>
        <position position="1"/>
    </location>
</feature>
<comment type="caution">
    <text evidence="1">The sequence shown here is derived from an EMBL/GenBank/DDBJ whole genome shotgun (WGS) entry which is preliminary data.</text>
</comment>
<proteinExistence type="predicted"/>
<keyword evidence="2" id="KW-1185">Reference proteome</keyword>
<gene>
    <name evidence="1" type="ORF">KIPB_009935</name>
</gene>
<accession>A0A391NPI2</accession>
<protein>
    <submittedName>
        <fullName evidence="1">Uncharacterized protein</fullName>
    </submittedName>
</protein>